<dbReference type="Proteomes" id="UP001249851">
    <property type="component" value="Unassembled WGS sequence"/>
</dbReference>
<protein>
    <submittedName>
        <fullName evidence="2">Uncharacterized protein</fullName>
    </submittedName>
</protein>
<dbReference type="AlphaFoldDB" id="A0AAD9R5N6"/>
<accession>A0AAD9R5N6</accession>
<feature type="region of interest" description="Disordered" evidence="1">
    <location>
        <begin position="1"/>
        <end position="22"/>
    </location>
</feature>
<organism evidence="2 3">
    <name type="scientific">Acropora cervicornis</name>
    <name type="common">Staghorn coral</name>
    <dbReference type="NCBI Taxonomy" id="6130"/>
    <lineage>
        <taxon>Eukaryota</taxon>
        <taxon>Metazoa</taxon>
        <taxon>Cnidaria</taxon>
        <taxon>Anthozoa</taxon>
        <taxon>Hexacorallia</taxon>
        <taxon>Scleractinia</taxon>
        <taxon>Astrocoeniina</taxon>
        <taxon>Acroporidae</taxon>
        <taxon>Acropora</taxon>
    </lineage>
</organism>
<reference evidence="2" key="1">
    <citation type="journal article" date="2023" name="G3 (Bethesda)">
        <title>Whole genome assembly and annotation of the endangered Caribbean coral Acropora cervicornis.</title>
        <authorList>
            <person name="Selwyn J.D."/>
            <person name="Vollmer S.V."/>
        </authorList>
    </citation>
    <scope>NUCLEOTIDE SEQUENCE</scope>
    <source>
        <strain evidence="2">K2</strain>
    </source>
</reference>
<feature type="compositionally biased region" description="Basic and acidic residues" evidence="1">
    <location>
        <begin position="1"/>
        <end position="18"/>
    </location>
</feature>
<reference evidence="2" key="2">
    <citation type="journal article" date="2023" name="Science">
        <title>Genomic signatures of disease resistance in endangered staghorn corals.</title>
        <authorList>
            <person name="Vollmer S.V."/>
            <person name="Selwyn J.D."/>
            <person name="Despard B.A."/>
            <person name="Roesel C.L."/>
        </authorList>
    </citation>
    <scope>NUCLEOTIDE SEQUENCE</scope>
    <source>
        <strain evidence="2">K2</strain>
    </source>
</reference>
<keyword evidence="3" id="KW-1185">Reference proteome</keyword>
<dbReference type="EMBL" id="JARQWQ010000002">
    <property type="protein sequence ID" value="KAK2573510.1"/>
    <property type="molecule type" value="Genomic_DNA"/>
</dbReference>
<gene>
    <name evidence="2" type="ORF">P5673_001168</name>
</gene>
<comment type="caution">
    <text evidence="2">The sequence shown here is derived from an EMBL/GenBank/DDBJ whole genome shotgun (WGS) entry which is preliminary data.</text>
</comment>
<sequence length="75" mass="8590">MVDPDPKFKRMNKTEEYTGRNTYGSRTEVNLAKRCQEMNPGPLYWQPTNSKGVMASAFNVNCRTMTEHTSVDSIQ</sequence>
<evidence type="ECO:0000313" key="2">
    <source>
        <dbReference type="EMBL" id="KAK2573510.1"/>
    </source>
</evidence>
<evidence type="ECO:0000256" key="1">
    <source>
        <dbReference type="SAM" id="MobiDB-lite"/>
    </source>
</evidence>
<name>A0AAD9R5N6_ACRCE</name>
<proteinExistence type="predicted"/>
<evidence type="ECO:0000313" key="3">
    <source>
        <dbReference type="Proteomes" id="UP001249851"/>
    </source>
</evidence>